<feature type="region of interest" description="Linker" evidence="20">
    <location>
        <begin position="232"/>
        <end position="252"/>
    </location>
</feature>
<evidence type="ECO:0000256" key="16">
    <source>
        <dbReference type="ARBA" id="ARBA00023316"/>
    </source>
</evidence>
<comment type="pathway">
    <text evidence="2 20">Nucleotide-sugar biosynthesis; UDP-N-acetyl-alpha-D-glucosamine biosynthesis; N-acetyl-alpha-D-glucosamine 1-phosphate from alpha-D-glucosamine 6-phosphate (route II): step 2/2.</text>
</comment>
<keyword evidence="8 20" id="KW-0548">Nucleotidyltransferase</keyword>
<evidence type="ECO:0000256" key="10">
    <source>
        <dbReference type="ARBA" id="ARBA00022737"/>
    </source>
</evidence>
<comment type="caution">
    <text evidence="23">The sequence shown here is derived from an EMBL/GenBank/DDBJ whole genome shotgun (WGS) entry which is preliminary data.</text>
</comment>
<evidence type="ECO:0000256" key="20">
    <source>
        <dbReference type="HAMAP-Rule" id="MF_01631"/>
    </source>
</evidence>
<dbReference type="AlphaFoldDB" id="A0A3A1YH08"/>
<dbReference type="UniPathway" id="UPA00973"/>
<feature type="binding site" evidence="20">
    <location>
        <position position="337"/>
    </location>
    <ligand>
        <name>UDP-N-acetyl-alpha-D-glucosamine</name>
        <dbReference type="ChEBI" id="CHEBI:57705"/>
    </ligand>
</feature>
<evidence type="ECO:0000256" key="19">
    <source>
        <dbReference type="ARBA" id="ARBA00049628"/>
    </source>
</evidence>
<accession>A0A3A1YH08</accession>
<organism evidence="23 24">
    <name type="scientific">Psittacicella hinzii</name>
    <dbReference type="NCBI Taxonomy" id="2028575"/>
    <lineage>
        <taxon>Bacteria</taxon>
        <taxon>Pseudomonadati</taxon>
        <taxon>Pseudomonadota</taxon>
        <taxon>Gammaproteobacteria</taxon>
        <taxon>Pasteurellales</taxon>
        <taxon>Psittacicellaceae</taxon>
        <taxon>Psittacicella</taxon>
    </lineage>
</organism>
<comment type="catalytic activity">
    <reaction evidence="17 20">
        <text>alpha-D-glucosamine 1-phosphate + acetyl-CoA = N-acetyl-alpha-D-glucosamine 1-phosphate + CoA + H(+)</text>
        <dbReference type="Rhea" id="RHEA:13725"/>
        <dbReference type="ChEBI" id="CHEBI:15378"/>
        <dbReference type="ChEBI" id="CHEBI:57287"/>
        <dbReference type="ChEBI" id="CHEBI:57288"/>
        <dbReference type="ChEBI" id="CHEBI:57776"/>
        <dbReference type="ChEBI" id="CHEBI:58516"/>
        <dbReference type="EC" id="2.3.1.157"/>
    </reaction>
</comment>
<dbReference type="InterPro" id="IPR056729">
    <property type="entry name" value="GMPPB_C"/>
</dbReference>
<feature type="binding site" evidence="20">
    <location>
        <position position="106"/>
    </location>
    <ligand>
        <name>Mg(2+)</name>
        <dbReference type="ChEBI" id="CHEBI:18420"/>
    </ligand>
</feature>
<proteinExistence type="inferred from homology"/>
<evidence type="ECO:0000256" key="7">
    <source>
        <dbReference type="ARBA" id="ARBA00022679"/>
    </source>
</evidence>
<name>A0A3A1YH08_9GAMM</name>
<dbReference type="InterPro" id="IPR029044">
    <property type="entry name" value="Nucleotide-diphossugar_trans"/>
</dbReference>
<dbReference type="Gene3D" id="2.160.10.10">
    <property type="entry name" value="Hexapeptide repeat proteins"/>
    <property type="match status" value="1"/>
</dbReference>
<dbReference type="GO" id="GO:0071555">
    <property type="term" value="P:cell wall organization"/>
    <property type="evidence" value="ECO:0007669"/>
    <property type="project" value="UniProtKB-KW"/>
</dbReference>
<evidence type="ECO:0000256" key="9">
    <source>
        <dbReference type="ARBA" id="ARBA00022723"/>
    </source>
</evidence>
<keyword evidence="6 20" id="KW-0963">Cytoplasm</keyword>
<dbReference type="GO" id="GO:0009245">
    <property type="term" value="P:lipid A biosynthetic process"/>
    <property type="evidence" value="ECO:0007669"/>
    <property type="project" value="UniProtKB-UniRule"/>
</dbReference>
<dbReference type="PANTHER" id="PTHR43584:SF3">
    <property type="entry name" value="BIFUNCTIONAL PROTEIN GLMU"/>
    <property type="match status" value="1"/>
</dbReference>
<dbReference type="HAMAP" id="MF_01631">
    <property type="entry name" value="GlmU"/>
    <property type="match status" value="1"/>
</dbReference>
<feature type="binding site" evidence="20">
    <location>
        <position position="229"/>
    </location>
    <ligand>
        <name>UDP-N-acetyl-alpha-D-glucosamine</name>
        <dbReference type="ChEBI" id="CHEBI:57705"/>
    </ligand>
</feature>
<dbReference type="InterPro" id="IPR001451">
    <property type="entry name" value="Hexapep"/>
</dbReference>
<evidence type="ECO:0000256" key="12">
    <source>
        <dbReference type="ARBA" id="ARBA00022960"/>
    </source>
</evidence>
<dbReference type="GO" id="GO:0005737">
    <property type="term" value="C:cytoplasm"/>
    <property type="evidence" value="ECO:0007669"/>
    <property type="project" value="UniProtKB-SubCell"/>
</dbReference>
<evidence type="ECO:0000256" key="15">
    <source>
        <dbReference type="ARBA" id="ARBA00023315"/>
    </source>
</evidence>
<dbReference type="InterPro" id="IPR050065">
    <property type="entry name" value="GlmU-like"/>
</dbReference>
<dbReference type="GO" id="GO:0016020">
    <property type="term" value="C:membrane"/>
    <property type="evidence" value="ECO:0007669"/>
    <property type="project" value="GOC"/>
</dbReference>
<dbReference type="CDD" id="cd03353">
    <property type="entry name" value="LbH_GlmU_C"/>
    <property type="match status" value="1"/>
</dbReference>
<evidence type="ECO:0000256" key="13">
    <source>
        <dbReference type="ARBA" id="ARBA00022984"/>
    </source>
</evidence>
<keyword evidence="15 20" id="KW-0012">Acyltransferase</keyword>
<dbReference type="NCBIfam" id="TIGR01173">
    <property type="entry name" value="glmU"/>
    <property type="match status" value="1"/>
</dbReference>
<comment type="function">
    <text evidence="19 20">Catalyzes the last two sequential reactions in the de novo biosynthetic pathway for UDP-N-acetylglucosamine (UDP-GlcNAc). The C-terminal domain catalyzes the transfer of acetyl group from acetyl coenzyme A to glucosamine-1-phosphate (GlcN-1-P) to produce N-acetylglucosamine-1-phosphate (GlcNAc-1-P), which is converted into UDP-GlcNAc by the transfer of uridine 5-monophosphate (from uridine 5-triphosphate), a reaction catalyzed by the N-terminal domain.</text>
</comment>
<feature type="active site" description="Proton acceptor" evidence="20">
    <location>
        <position position="367"/>
    </location>
</feature>
<dbReference type="PANTHER" id="PTHR43584">
    <property type="entry name" value="NUCLEOTIDYL TRANSFERASE"/>
    <property type="match status" value="1"/>
</dbReference>
<dbReference type="Pfam" id="PF00483">
    <property type="entry name" value="NTP_transferase"/>
    <property type="match status" value="1"/>
</dbReference>
<keyword evidence="11 20" id="KW-0460">Magnesium</keyword>
<feature type="region of interest" description="Pyrophosphorylase" evidence="20">
    <location>
        <begin position="1"/>
        <end position="231"/>
    </location>
</feature>
<evidence type="ECO:0000256" key="2">
    <source>
        <dbReference type="ARBA" id="ARBA00005166"/>
    </source>
</evidence>
<feature type="binding site" evidence="20">
    <location>
        <position position="25"/>
    </location>
    <ligand>
        <name>UDP-N-acetyl-alpha-D-glucosamine</name>
        <dbReference type="ChEBI" id="CHEBI:57705"/>
    </ligand>
</feature>
<dbReference type="OrthoDB" id="9775031at2"/>
<dbReference type="EC" id="2.7.7.23" evidence="20"/>
<comment type="cofactor">
    <cofactor evidence="20">
        <name>Mg(2+)</name>
        <dbReference type="ChEBI" id="CHEBI:18420"/>
    </cofactor>
    <text evidence="20">Binds 1 Mg(2+) ion per subunit.</text>
</comment>
<keyword evidence="14 20" id="KW-0511">Multifunctional enzyme</keyword>
<dbReference type="GO" id="GO:0019134">
    <property type="term" value="F:glucosamine-1-phosphate N-acetyltransferase activity"/>
    <property type="evidence" value="ECO:0007669"/>
    <property type="project" value="UniProtKB-UniRule"/>
</dbReference>
<comment type="pathway">
    <text evidence="20">Bacterial outer membrane biogenesis; LPS lipid A biosynthesis.</text>
</comment>
<evidence type="ECO:0000259" key="22">
    <source>
        <dbReference type="Pfam" id="PF25087"/>
    </source>
</evidence>
<feature type="binding site" evidence="20">
    <location>
        <position position="409"/>
    </location>
    <ligand>
        <name>acetyl-CoA</name>
        <dbReference type="ChEBI" id="CHEBI:57288"/>
    </ligand>
</feature>
<dbReference type="InterPro" id="IPR005882">
    <property type="entry name" value="Bifunctional_GlmU"/>
</dbReference>
<keyword evidence="10 20" id="KW-0677">Repeat</keyword>
<sequence>MQNREFCSIVLAAGAGTRMKSEVPKMMHKVAHKSMIEHVLDQIDLLQPIKNYIVYGYKGEMLQDHLSARTNLIWAYQDKQLGTAHATKVAADLIAENVTTLVLFSDNPLIKASTLEKLLEQVEQGADLALLTTYLDNPYGYGRVVKDANGNICAIVEQKDSNPEQQAIKEVYTGILAINSKNLQNLLAQVDNKNANNEYYLTDIIKLASQAGQKVTSVATTPLEVSSANTKFQLAQLEDYYQQSKMQELAEQGLSLRSTMPGTFALRGELTFDEDCEVDLNCQFNGQVQLGKRVKIGQGCIITNATIGDDTVIEPYTIIENASVGNGCAIGPFARLRPNSQILDKAKVGNFVETKNTTLGVGSKANHLAYLGDTTVGSKVNIGAGVITCNYDGANKFKTIIGDNVFVGSDCQLVAPVTIADGATIAAGTTVLKNVEGAYLVLNPKQTKVNPDWQRPEKIKK</sequence>
<evidence type="ECO:0000256" key="8">
    <source>
        <dbReference type="ARBA" id="ARBA00022695"/>
    </source>
</evidence>
<dbReference type="GO" id="GO:0008360">
    <property type="term" value="P:regulation of cell shape"/>
    <property type="evidence" value="ECO:0007669"/>
    <property type="project" value="UniProtKB-KW"/>
</dbReference>
<evidence type="ECO:0000313" key="24">
    <source>
        <dbReference type="Proteomes" id="UP000265916"/>
    </source>
</evidence>
<feature type="binding site" evidence="20">
    <location>
        <position position="77"/>
    </location>
    <ligand>
        <name>UDP-N-acetyl-alpha-D-glucosamine</name>
        <dbReference type="ChEBI" id="CHEBI:57705"/>
    </ligand>
</feature>
<feature type="binding site" evidence="20">
    <location>
        <begin position="390"/>
        <end position="391"/>
    </location>
    <ligand>
        <name>acetyl-CoA</name>
        <dbReference type="ChEBI" id="CHEBI:57288"/>
    </ligand>
</feature>
<dbReference type="GO" id="GO:0000287">
    <property type="term" value="F:magnesium ion binding"/>
    <property type="evidence" value="ECO:0007669"/>
    <property type="project" value="UniProtKB-UniRule"/>
</dbReference>
<dbReference type="Pfam" id="PF00132">
    <property type="entry name" value="Hexapep"/>
    <property type="match status" value="1"/>
</dbReference>
<dbReference type="GO" id="GO:0009252">
    <property type="term" value="P:peptidoglycan biosynthetic process"/>
    <property type="evidence" value="ECO:0007669"/>
    <property type="project" value="UniProtKB-UniRule"/>
</dbReference>
<feature type="binding site" evidence="20">
    <location>
        <position position="142"/>
    </location>
    <ligand>
        <name>UDP-N-acetyl-alpha-D-glucosamine</name>
        <dbReference type="ChEBI" id="CHEBI:57705"/>
    </ligand>
</feature>
<dbReference type="EMBL" id="NRJG01000105">
    <property type="protein sequence ID" value="RIY36478.1"/>
    <property type="molecule type" value="Genomic_DNA"/>
</dbReference>
<evidence type="ECO:0000256" key="11">
    <source>
        <dbReference type="ARBA" id="ARBA00022842"/>
    </source>
</evidence>
<keyword evidence="7 20" id="KW-0808">Transferase</keyword>
<dbReference type="Pfam" id="PF25087">
    <property type="entry name" value="GMPPB_C"/>
    <property type="match status" value="1"/>
</dbReference>
<evidence type="ECO:0000256" key="14">
    <source>
        <dbReference type="ARBA" id="ARBA00023268"/>
    </source>
</evidence>
<dbReference type="Proteomes" id="UP000265916">
    <property type="component" value="Unassembled WGS sequence"/>
</dbReference>
<evidence type="ECO:0000256" key="6">
    <source>
        <dbReference type="ARBA" id="ARBA00022490"/>
    </source>
</evidence>
<feature type="region of interest" description="N-acetyltransferase" evidence="20">
    <location>
        <begin position="253"/>
        <end position="461"/>
    </location>
</feature>
<dbReference type="SUPFAM" id="SSF53448">
    <property type="entry name" value="Nucleotide-diphospho-sugar transferases"/>
    <property type="match status" value="1"/>
</dbReference>
<feature type="binding site" evidence="20">
    <location>
        <begin position="82"/>
        <end position="83"/>
    </location>
    <ligand>
        <name>UDP-N-acetyl-alpha-D-glucosamine</name>
        <dbReference type="ChEBI" id="CHEBI:57705"/>
    </ligand>
</feature>
<evidence type="ECO:0000256" key="4">
    <source>
        <dbReference type="ARBA" id="ARBA00007707"/>
    </source>
</evidence>
<evidence type="ECO:0000256" key="17">
    <source>
        <dbReference type="ARBA" id="ARBA00048247"/>
    </source>
</evidence>
<dbReference type="UniPathway" id="UPA00113">
    <property type="reaction ID" value="UER00532"/>
</dbReference>
<gene>
    <name evidence="20 23" type="primary">glmU</name>
    <name evidence="23" type="ORF">CKF58_05810</name>
</gene>
<comment type="pathway">
    <text evidence="3 20">Nucleotide-sugar biosynthesis; UDP-N-acetyl-alpha-D-glucosamine biosynthesis; UDP-N-acetyl-alpha-D-glucosamine from N-acetyl-alpha-D-glucosamine 1-phosphate: step 1/1.</text>
</comment>
<dbReference type="InterPro" id="IPR011004">
    <property type="entry name" value="Trimer_LpxA-like_sf"/>
</dbReference>
<dbReference type="GO" id="GO:0006048">
    <property type="term" value="P:UDP-N-acetylglucosamine biosynthetic process"/>
    <property type="evidence" value="ECO:0007669"/>
    <property type="project" value="UniProtKB-UniPathway"/>
</dbReference>
<evidence type="ECO:0000256" key="5">
    <source>
        <dbReference type="ARBA" id="ARBA00007947"/>
    </source>
</evidence>
<evidence type="ECO:0000256" key="1">
    <source>
        <dbReference type="ARBA" id="ARBA00004496"/>
    </source>
</evidence>
<dbReference type="RefSeq" id="WP_119531900.1">
    <property type="nucleotide sequence ID" value="NZ_JBHSSP010000020.1"/>
</dbReference>
<feature type="binding site" evidence="20">
    <location>
        <position position="157"/>
    </location>
    <ligand>
        <name>UDP-N-acetyl-alpha-D-glucosamine</name>
        <dbReference type="ChEBI" id="CHEBI:57705"/>
    </ligand>
</feature>
<keyword evidence="13 20" id="KW-0573">Peptidoglycan synthesis</keyword>
<dbReference type="CDD" id="cd02540">
    <property type="entry name" value="GT2_GlmU_N_bac"/>
    <property type="match status" value="1"/>
</dbReference>
<comment type="similarity">
    <text evidence="4 20">In the C-terminal section; belongs to the transferase hexapeptide repeat family.</text>
</comment>
<feature type="domain" description="Nucleotidyl transferase" evidence="21">
    <location>
        <begin position="8"/>
        <end position="217"/>
    </location>
</feature>
<dbReference type="GO" id="GO:0000902">
    <property type="term" value="P:cell morphogenesis"/>
    <property type="evidence" value="ECO:0007669"/>
    <property type="project" value="UniProtKB-UniRule"/>
</dbReference>
<evidence type="ECO:0000256" key="18">
    <source>
        <dbReference type="ARBA" id="ARBA00048493"/>
    </source>
</evidence>
<comment type="catalytic activity">
    <reaction evidence="18 20">
        <text>N-acetyl-alpha-D-glucosamine 1-phosphate + UTP + H(+) = UDP-N-acetyl-alpha-D-glucosamine + diphosphate</text>
        <dbReference type="Rhea" id="RHEA:13509"/>
        <dbReference type="ChEBI" id="CHEBI:15378"/>
        <dbReference type="ChEBI" id="CHEBI:33019"/>
        <dbReference type="ChEBI" id="CHEBI:46398"/>
        <dbReference type="ChEBI" id="CHEBI:57705"/>
        <dbReference type="ChEBI" id="CHEBI:57776"/>
        <dbReference type="EC" id="2.7.7.23"/>
    </reaction>
</comment>
<protein>
    <recommendedName>
        <fullName evidence="20">Bifunctional protein GlmU</fullName>
    </recommendedName>
    <domain>
        <recommendedName>
            <fullName evidence="20">UDP-N-acetylglucosamine pyrophosphorylase</fullName>
            <ecNumber evidence="20">2.7.7.23</ecNumber>
        </recommendedName>
        <alternativeName>
            <fullName evidence="20">N-acetylglucosamine-1-phosphate uridyltransferase</fullName>
        </alternativeName>
    </domain>
    <domain>
        <recommendedName>
            <fullName evidence="20">Glucosamine-1-phosphate N-acetyltransferase</fullName>
            <ecNumber evidence="20">2.3.1.157</ecNumber>
        </recommendedName>
    </domain>
</protein>
<dbReference type="GO" id="GO:0003977">
    <property type="term" value="F:UDP-N-acetylglucosamine diphosphorylase activity"/>
    <property type="evidence" value="ECO:0007669"/>
    <property type="project" value="UniProtKB-UniRule"/>
</dbReference>
<dbReference type="Gene3D" id="3.90.550.10">
    <property type="entry name" value="Spore Coat Polysaccharide Biosynthesis Protein SpsA, Chain A"/>
    <property type="match status" value="1"/>
</dbReference>
<evidence type="ECO:0000313" key="23">
    <source>
        <dbReference type="EMBL" id="RIY36478.1"/>
    </source>
</evidence>
<feature type="binding site" evidence="20">
    <location>
        <position position="384"/>
    </location>
    <ligand>
        <name>acetyl-CoA</name>
        <dbReference type="ChEBI" id="CHEBI:57288"/>
    </ligand>
</feature>
<feature type="binding site" evidence="20">
    <location>
        <begin position="11"/>
        <end position="14"/>
    </location>
    <ligand>
        <name>UDP-N-acetyl-alpha-D-glucosamine</name>
        <dbReference type="ChEBI" id="CHEBI:57705"/>
    </ligand>
</feature>
<dbReference type="SUPFAM" id="SSF51161">
    <property type="entry name" value="Trimeric LpxA-like enzymes"/>
    <property type="match status" value="1"/>
</dbReference>
<comment type="subunit">
    <text evidence="20">Homotrimer.</text>
</comment>
<dbReference type="EC" id="2.3.1.157" evidence="20"/>
<keyword evidence="12 20" id="KW-0133">Cell shape</keyword>
<feature type="binding site" evidence="20">
    <location>
        <position position="355"/>
    </location>
    <ligand>
        <name>UDP-N-acetyl-alpha-D-glucosamine</name>
        <dbReference type="ChEBI" id="CHEBI:57705"/>
    </ligand>
</feature>
<feature type="binding site" evidence="20">
    <location>
        <position position="370"/>
    </location>
    <ligand>
        <name>UDP-N-acetyl-alpha-D-glucosamine</name>
        <dbReference type="ChEBI" id="CHEBI:57705"/>
    </ligand>
</feature>
<keyword evidence="24" id="KW-1185">Reference proteome</keyword>
<keyword evidence="9 20" id="KW-0479">Metal-binding</keyword>
<dbReference type="InterPro" id="IPR005835">
    <property type="entry name" value="NTP_transferase_dom"/>
</dbReference>
<keyword evidence="16 20" id="KW-0961">Cell wall biogenesis/degradation</keyword>
<comment type="similarity">
    <text evidence="5 20">In the N-terminal section; belongs to the N-acetylglucosamine-1-phosphate uridyltransferase family.</text>
</comment>
<evidence type="ECO:0000259" key="21">
    <source>
        <dbReference type="Pfam" id="PF00483"/>
    </source>
</evidence>
<reference evidence="23 24" key="1">
    <citation type="submission" date="2017-08" db="EMBL/GenBank/DDBJ databases">
        <title>Reclassification of Bisgaard taxon 37 and 44.</title>
        <authorList>
            <person name="Christensen H."/>
        </authorList>
    </citation>
    <scope>NUCLEOTIDE SEQUENCE [LARGE SCALE GENOMIC DNA]</scope>
    <source>
        <strain evidence="23 24">111</strain>
    </source>
</reference>
<feature type="binding site" evidence="20">
    <location>
        <position position="381"/>
    </location>
    <ligand>
        <name>UDP-N-acetyl-alpha-D-glucosamine</name>
        <dbReference type="ChEBI" id="CHEBI:57705"/>
    </ligand>
</feature>
<comment type="caution">
    <text evidence="20">Lacks conserved residue(s) required for the propagation of feature annotation.</text>
</comment>
<evidence type="ECO:0000256" key="3">
    <source>
        <dbReference type="ARBA" id="ARBA00005208"/>
    </source>
</evidence>
<dbReference type="InterPro" id="IPR038009">
    <property type="entry name" value="GlmU_C_LbH"/>
</dbReference>
<feature type="binding site" evidence="20">
    <location>
        <position position="229"/>
    </location>
    <ligand>
        <name>Mg(2+)</name>
        <dbReference type="ChEBI" id="CHEBI:18420"/>
    </ligand>
</feature>
<comment type="subcellular location">
    <subcellularLocation>
        <location evidence="1 20">Cytoplasm</location>
    </subcellularLocation>
</comment>
<feature type="binding site" evidence="20">
    <location>
        <position position="427"/>
    </location>
    <ligand>
        <name>acetyl-CoA</name>
        <dbReference type="ChEBI" id="CHEBI:57288"/>
    </ligand>
</feature>
<feature type="domain" description="Mannose-1-phosphate guanyltransferase C-terminal" evidence="22">
    <location>
        <begin position="268"/>
        <end position="337"/>
    </location>
</feature>